<dbReference type="GO" id="GO:0044423">
    <property type="term" value="C:virion component"/>
    <property type="evidence" value="ECO:0007669"/>
    <property type="project" value="UniProtKB-KW"/>
</dbReference>
<evidence type="ECO:0000256" key="5">
    <source>
        <dbReference type="ARBA" id="ARBA00022511"/>
    </source>
</evidence>
<feature type="compositionally biased region" description="Basic residues" evidence="14">
    <location>
        <begin position="215"/>
        <end position="226"/>
    </location>
</feature>
<keyword evidence="13" id="KW-1035">Host cytoplasm</keyword>
<keyword evidence="6" id="KW-0597">Phosphoprotein</keyword>
<keyword evidence="8" id="KW-0833">Ubl conjugation pathway</keyword>
<reference evidence="15" key="1">
    <citation type="journal article" date="2003" name="J. Virol.">
        <title>Identification of a new simian immunodeficiency virus lineage with a vpu gene present among different cercopithecus monkeys (C. mona, C. cephus, and C. nictitans) from Cameroon.</title>
        <authorList>
            <person name="Courgnaud V."/>
            <person name="Abela B."/>
            <person name="Pourrut X."/>
            <person name="Mpoudi-Ngole E."/>
            <person name="Loul S."/>
            <person name="Delaporte E."/>
            <person name="Peeters M."/>
        </authorList>
    </citation>
    <scope>NUCLEOTIDE SEQUENCE</scope>
</reference>
<dbReference type="GO" id="GO:0020002">
    <property type="term" value="C:host cell plasma membrane"/>
    <property type="evidence" value="ECO:0007669"/>
    <property type="project" value="UniProtKB-SubCell"/>
</dbReference>
<name>Q6VG48_SIV</name>
<evidence type="ECO:0000256" key="8">
    <source>
        <dbReference type="ARBA" id="ARBA00022786"/>
    </source>
</evidence>
<evidence type="ECO:0000256" key="13">
    <source>
        <dbReference type="ARBA" id="ARBA00023200"/>
    </source>
</evidence>
<evidence type="ECO:0000256" key="12">
    <source>
        <dbReference type="ARBA" id="ARBA00023136"/>
    </source>
</evidence>
<evidence type="ECO:0000256" key="6">
    <source>
        <dbReference type="ARBA" id="ARBA00022553"/>
    </source>
</evidence>
<keyword evidence="7" id="KW-0945">Host-virus interaction</keyword>
<organismHost>
    <name type="scientific">Cercopithecidae</name>
    <name type="common">Old World monkeys</name>
    <dbReference type="NCBI Taxonomy" id="9527"/>
</organismHost>
<keyword evidence="10" id="KW-0946">Virion</keyword>
<keyword evidence="5" id="KW-1032">Host cell membrane</keyword>
<evidence type="ECO:0000256" key="14">
    <source>
        <dbReference type="SAM" id="MobiDB-lite"/>
    </source>
</evidence>
<evidence type="ECO:0000256" key="1">
    <source>
        <dbReference type="ARBA" id="ARBA00004192"/>
    </source>
</evidence>
<evidence type="ECO:0000256" key="9">
    <source>
        <dbReference type="ARBA" id="ARBA00022843"/>
    </source>
</evidence>
<dbReference type="GO" id="GO:0030430">
    <property type="term" value="C:host cell cytoplasm"/>
    <property type="evidence" value="ECO:0007669"/>
    <property type="project" value="UniProtKB-SubCell"/>
</dbReference>
<organism evidence="15">
    <name type="scientific">Simian immunodeficiency virus</name>
    <name type="common">SIV</name>
    <dbReference type="NCBI Taxonomy" id="11723"/>
    <lineage>
        <taxon>Viruses</taxon>
        <taxon>Riboviria</taxon>
        <taxon>Pararnavirae</taxon>
        <taxon>Artverviricota</taxon>
        <taxon>Revtraviricetes</taxon>
        <taxon>Ortervirales</taxon>
        <taxon>Retroviridae</taxon>
        <taxon>Orthoretrovirinae</taxon>
        <taxon>Lentivirus</taxon>
        <taxon>Lentivirus simimdef</taxon>
    </lineage>
</organism>
<evidence type="ECO:0000256" key="10">
    <source>
        <dbReference type="ARBA" id="ARBA00022844"/>
    </source>
</evidence>
<evidence type="ECO:0000256" key="4">
    <source>
        <dbReference type="ARBA" id="ARBA00006372"/>
    </source>
</evidence>
<keyword evidence="9" id="KW-0832">Ubl conjugation</keyword>
<evidence type="ECO:0000256" key="2">
    <source>
        <dbReference type="ARBA" id="ARBA00004328"/>
    </source>
</evidence>
<dbReference type="Pfam" id="PF00559">
    <property type="entry name" value="Vif"/>
    <property type="match status" value="1"/>
</dbReference>
<sequence length="235" mass="27290">MAPRKMWVVSPIQETSERKIDWIIRATKYYILSGRAAFTYVHHYQLYHQRFSQSKIRIPLTQNTRESGAVESTYIELTVLWDVTNVGPASCSKSTWWKQSFILEWVYLRRHPQDREQDYIWYSTYLSPTLAMRIIHTQYFSCFYSQDIPRVIRGQHTLGDCEHPDAHTKVGPPPSLQVLALLALKKHGKLAPQPPSALALQSGPNHHAPGTRSHVGSKRRGRKTLFQRRAPWNLE</sequence>
<evidence type="ECO:0000256" key="3">
    <source>
        <dbReference type="ARBA" id="ARBA00004501"/>
    </source>
</evidence>
<protein>
    <submittedName>
        <fullName evidence="15">Vif protein</fullName>
    </submittedName>
</protein>
<dbReference type="GO" id="GO:0019058">
    <property type="term" value="P:viral life cycle"/>
    <property type="evidence" value="ECO:0007669"/>
    <property type="project" value="InterPro"/>
</dbReference>
<evidence type="ECO:0000313" key="15">
    <source>
        <dbReference type="EMBL" id="AAR02369.1"/>
    </source>
</evidence>
<keyword evidence="11" id="KW-1043">Host membrane</keyword>
<dbReference type="InterPro" id="IPR000475">
    <property type="entry name" value="Vif"/>
</dbReference>
<accession>Q6VG48</accession>
<keyword evidence="12" id="KW-0472">Membrane</keyword>
<comment type="subcellular location">
    <subcellularLocation>
        <location evidence="3">Host cell membrane</location>
        <topology evidence="3">Peripheral membrane protein</topology>
        <orientation evidence="3">Cytoplasmic side</orientation>
    </subcellularLocation>
    <subcellularLocation>
        <location evidence="1">Host cytoplasm</location>
    </subcellularLocation>
    <subcellularLocation>
        <location evidence="2">Virion</location>
    </subcellularLocation>
</comment>
<feature type="region of interest" description="Disordered" evidence="14">
    <location>
        <begin position="192"/>
        <end position="235"/>
    </location>
</feature>
<evidence type="ECO:0000256" key="7">
    <source>
        <dbReference type="ARBA" id="ARBA00022581"/>
    </source>
</evidence>
<evidence type="ECO:0000256" key="11">
    <source>
        <dbReference type="ARBA" id="ARBA00022870"/>
    </source>
</evidence>
<dbReference type="EMBL" id="AY340700">
    <property type="protein sequence ID" value="AAR02369.1"/>
    <property type="molecule type" value="Genomic_DNA"/>
</dbReference>
<proteinExistence type="inferred from homology"/>
<comment type="similarity">
    <text evidence="4">Belongs to the primate lentivirus group Vif protein family.</text>
</comment>
<organismHost>
    <name type="scientific">Pan troglodytes</name>
    <name type="common">Chimpanzee</name>
    <dbReference type="NCBI Taxonomy" id="9598"/>
</organismHost>